<proteinExistence type="predicted"/>
<sequence length="88" mass="9661">MNTIEITINAHVYDNVVLQTTMTANDTSTLRNTVVSAVCAAIGDVALENAEHINNGFTMCKRDNAKHIILEGYGGVEYNLYMKKVLAK</sequence>
<dbReference type="Proteomes" id="UP000279386">
    <property type="component" value="Segment"/>
</dbReference>
<reference evidence="1 2" key="1">
    <citation type="submission" date="2016-07" db="EMBL/GenBank/DDBJ databases">
        <authorList>
            <person name="Millard A."/>
        </authorList>
    </citation>
    <scope>NUCLEOTIDE SEQUENCE [LARGE SCALE GENOMIC DNA]</scope>
</reference>
<organism evidence="1 2">
    <name type="scientific">Escherichia phage vB_Eco_slurp01</name>
    <dbReference type="NCBI Taxonomy" id="1874688"/>
    <lineage>
        <taxon>Viruses</taxon>
        <taxon>Duplodnaviria</taxon>
        <taxon>Heunggongvirae</taxon>
        <taxon>Uroviricota</taxon>
        <taxon>Caudoviricetes</taxon>
        <taxon>Asteriusvirus</taxon>
        <taxon>Asteriusvirus PBECO4</taxon>
    </lineage>
</organism>
<name>A0A1C3S6B5_9CAUD</name>
<dbReference type="EMBL" id="LT603033">
    <property type="protein sequence ID" value="SCA80185.1"/>
    <property type="molecule type" value="Genomic_DNA"/>
</dbReference>
<gene>
    <name evidence="1" type="ORF">PSLUR01_00208</name>
</gene>
<protein>
    <submittedName>
        <fullName evidence="1">Uncharacterized protein</fullName>
    </submittedName>
</protein>
<evidence type="ECO:0000313" key="1">
    <source>
        <dbReference type="EMBL" id="SCA80185.1"/>
    </source>
</evidence>
<evidence type="ECO:0000313" key="2">
    <source>
        <dbReference type="Proteomes" id="UP000279386"/>
    </source>
</evidence>
<accession>A0A1C3S6B5</accession>